<proteinExistence type="predicted"/>
<accession>A0A4T0T8B5</accession>
<protein>
    <submittedName>
        <fullName evidence="1">Uncharacterized protein</fullName>
    </submittedName>
</protein>
<comment type="caution">
    <text evidence="1">The sequence shown here is derived from an EMBL/GenBank/DDBJ whole genome shotgun (WGS) entry which is preliminary data.</text>
</comment>
<sequence length="67" mass="8104">MRWKQMFDSLKHNDVNAWWNDHITNWELEKSIRFVGDVFFSETTNCKAFFRFVRSRLKCPNCGGINM</sequence>
<organism evidence="1 2">
    <name type="scientific">Wallemia mellicola</name>
    <dbReference type="NCBI Taxonomy" id="1708541"/>
    <lineage>
        <taxon>Eukaryota</taxon>
        <taxon>Fungi</taxon>
        <taxon>Dikarya</taxon>
        <taxon>Basidiomycota</taxon>
        <taxon>Wallemiomycotina</taxon>
        <taxon>Wallemiomycetes</taxon>
        <taxon>Wallemiales</taxon>
        <taxon>Wallemiaceae</taxon>
        <taxon>Wallemia</taxon>
    </lineage>
</organism>
<dbReference type="EMBL" id="SPRX01000114">
    <property type="protein sequence ID" value="TIC61106.1"/>
    <property type="molecule type" value="Genomic_DNA"/>
</dbReference>
<dbReference type="AlphaFoldDB" id="A0A4T0T8B5"/>
<name>A0A4T0T8B5_9BASI</name>
<evidence type="ECO:0000313" key="2">
    <source>
        <dbReference type="Proteomes" id="UP000310708"/>
    </source>
</evidence>
<reference evidence="1 2" key="1">
    <citation type="submission" date="2019-03" db="EMBL/GenBank/DDBJ databases">
        <title>Sequencing 25 genomes of Wallemia mellicola.</title>
        <authorList>
            <person name="Gostincar C."/>
        </authorList>
    </citation>
    <scope>NUCLEOTIDE SEQUENCE [LARGE SCALE GENOMIC DNA]</scope>
    <source>
        <strain evidence="1 2">EXF-757</strain>
    </source>
</reference>
<evidence type="ECO:0000313" key="1">
    <source>
        <dbReference type="EMBL" id="TIC61106.1"/>
    </source>
</evidence>
<dbReference type="Proteomes" id="UP000310708">
    <property type="component" value="Unassembled WGS sequence"/>
</dbReference>
<gene>
    <name evidence="1" type="ORF">E3Q01_04431</name>
</gene>